<evidence type="ECO:0000313" key="8">
    <source>
        <dbReference type="Proteomes" id="UP000643810"/>
    </source>
</evidence>
<dbReference type="Proteomes" id="UP000643810">
    <property type="component" value="Unassembled WGS sequence"/>
</dbReference>
<evidence type="ECO:0000256" key="4">
    <source>
        <dbReference type="ARBA" id="ARBA00022989"/>
    </source>
</evidence>
<feature type="transmembrane region" description="Helical" evidence="6">
    <location>
        <begin position="177"/>
        <end position="194"/>
    </location>
</feature>
<feature type="transmembrane region" description="Helical" evidence="6">
    <location>
        <begin position="272"/>
        <end position="292"/>
    </location>
</feature>
<protein>
    <submittedName>
        <fullName evidence="7">Rod shape-determining protein RodA</fullName>
    </submittedName>
</protein>
<dbReference type="EMBL" id="JACOPG010000001">
    <property type="protein sequence ID" value="MBC5685139.1"/>
    <property type="molecule type" value="Genomic_DNA"/>
</dbReference>
<feature type="transmembrane region" description="Helical" evidence="6">
    <location>
        <begin position="12"/>
        <end position="29"/>
    </location>
</feature>
<proteinExistence type="predicted"/>
<keyword evidence="2 6" id="KW-0812">Transmembrane</keyword>
<feature type="transmembrane region" description="Helical" evidence="6">
    <location>
        <begin position="304"/>
        <end position="329"/>
    </location>
</feature>
<dbReference type="Pfam" id="PF01098">
    <property type="entry name" value="FTSW_RODA_SPOVE"/>
    <property type="match status" value="1"/>
</dbReference>
<dbReference type="InterPro" id="IPR001182">
    <property type="entry name" value="FtsW/RodA"/>
</dbReference>
<feature type="transmembrane region" description="Helical" evidence="6">
    <location>
        <begin position="41"/>
        <end position="61"/>
    </location>
</feature>
<dbReference type="PANTHER" id="PTHR30474">
    <property type="entry name" value="CELL CYCLE PROTEIN"/>
    <property type="match status" value="1"/>
</dbReference>
<evidence type="ECO:0000256" key="3">
    <source>
        <dbReference type="ARBA" id="ARBA00022960"/>
    </source>
</evidence>
<feature type="transmembrane region" description="Helical" evidence="6">
    <location>
        <begin position="341"/>
        <end position="361"/>
    </location>
</feature>
<evidence type="ECO:0000313" key="7">
    <source>
        <dbReference type="EMBL" id="MBC5685139.1"/>
    </source>
</evidence>
<dbReference type="RefSeq" id="WP_118281220.1">
    <property type="nucleotide sequence ID" value="NZ_JACOPG010000001.1"/>
</dbReference>
<feature type="transmembrane region" description="Helical" evidence="6">
    <location>
        <begin position="152"/>
        <end position="170"/>
    </location>
</feature>
<evidence type="ECO:0000256" key="6">
    <source>
        <dbReference type="SAM" id="Phobius"/>
    </source>
</evidence>
<gene>
    <name evidence="7" type="ORF">H8R94_00690</name>
</gene>
<comment type="subcellular location">
    <subcellularLocation>
        <location evidence="1">Membrane</location>
        <topology evidence="1">Multi-pass membrane protein</topology>
    </subcellularLocation>
</comment>
<accession>A0ABR7GCH7</accession>
<sequence>MFRTYKLKNLNIKLIIGILALTILGILIIGSADADYQNKQILGMILGIIVMGIVALIDYDFVLQFSRLYYVAVIGLLALVLLVGDSSKGATRWIDVGIRFQPSELGKVLLILFFASYLMRNEDEINNPKFIIQTAILAAIPLALIVKEPDLSTTIVTFLIIASLMFVTGLSYKLVGIVLGITIPAIAILLLVIVNKGSSILQGYQSLRILAWLKPEEYPETAYQQQNSIMAIGSGQFFGKGLYNNSVDSVKNGNYISEPHTDFIFSVAGEEMGFLGSVLIILLLLFIVYECIQTAKVAKDLSGKLICSGMAALVGFQSFVNICVVTGLFPNTGLPLPFVSYGLTSLVTMYFGMGFVLNVGLQAKKY</sequence>
<evidence type="ECO:0000256" key="1">
    <source>
        <dbReference type="ARBA" id="ARBA00004141"/>
    </source>
</evidence>
<keyword evidence="8" id="KW-1185">Reference proteome</keyword>
<feature type="transmembrane region" description="Helical" evidence="6">
    <location>
        <begin position="68"/>
        <end position="84"/>
    </location>
</feature>
<organism evidence="7 8">
    <name type="scientific">Roseburia lenta</name>
    <dbReference type="NCBI Taxonomy" id="2763061"/>
    <lineage>
        <taxon>Bacteria</taxon>
        <taxon>Bacillati</taxon>
        <taxon>Bacillota</taxon>
        <taxon>Clostridia</taxon>
        <taxon>Lachnospirales</taxon>
        <taxon>Lachnospiraceae</taxon>
        <taxon>Roseburia</taxon>
    </lineage>
</organism>
<feature type="transmembrane region" description="Helical" evidence="6">
    <location>
        <begin position="130"/>
        <end position="146"/>
    </location>
</feature>
<keyword evidence="3" id="KW-0133">Cell shape</keyword>
<evidence type="ECO:0000256" key="2">
    <source>
        <dbReference type="ARBA" id="ARBA00022692"/>
    </source>
</evidence>
<evidence type="ECO:0000256" key="5">
    <source>
        <dbReference type="ARBA" id="ARBA00023136"/>
    </source>
</evidence>
<comment type="caution">
    <text evidence="7">The sequence shown here is derived from an EMBL/GenBank/DDBJ whole genome shotgun (WGS) entry which is preliminary data.</text>
</comment>
<keyword evidence="4 6" id="KW-1133">Transmembrane helix</keyword>
<feature type="transmembrane region" description="Helical" evidence="6">
    <location>
        <begin position="96"/>
        <end position="118"/>
    </location>
</feature>
<keyword evidence="5 6" id="KW-0472">Membrane</keyword>
<reference evidence="7 8" key="1">
    <citation type="submission" date="2020-08" db="EMBL/GenBank/DDBJ databases">
        <title>Genome public.</title>
        <authorList>
            <person name="Liu C."/>
            <person name="Sun Q."/>
        </authorList>
    </citation>
    <scope>NUCLEOTIDE SEQUENCE [LARGE SCALE GENOMIC DNA]</scope>
    <source>
        <strain evidence="7 8">NSJ-9</strain>
    </source>
</reference>
<name>A0ABR7GCH7_9FIRM</name>
<dbReference type="PANTHER" id="PTHR30474:SF1">
    <property type="entry name" value="PEPTIDOGLYCAN GLYCOSYLTRANSFERASE MRDB"/>
    <property type="match status" value="1"/>
</dbReference>